<feature type="domain" description="Polyphosphate kinase C-terminal" evidence="11">
    <location>
        <begin position="335"/>
        <end position="497"/>
    </location>
</feature>
<dbReference type="Gene3D" id="3.30.1840.10">
    <property type="entry name" value="Polyphosphate kinase middle domain"/>
    <property type="match status" value="1"/>
</dbReference>
<evidence type="ECO:0000256" key="7">
    <source>
        <dbReference type="RuleBase" id="RU003800"/>
    </source>
</evidence>
<dbReference type="NCBIfam" id="NF003921">
    <property type="entry name" value="PRK05443.2-2"/>
    <property type="match status" value="1"/>
</dbReference>
<evidence type="ECO:0000256" key="2">
    <source>
        <dbReference type="ARBA" id="ARBA00022679"/>
    </source>
</evidence>
<dbReference type="HAMAP" id="MF_00347">
    <property type="entry name" value="Polyphosphate_kinase"/>
    <property type="match status" value="1"/>
</dbReference>
<evidence type="ECO:0000259" key="9">
    <source>
        <dbReference type="Pfam" id="PF13089"/>
    </source>
</evidence>
<evidence type="ECO:0000259" key="11">
    <source>
        <dbReference type="Pfam" id="PF17941"/>
    </source>
</evidence>
<dbReference type="NCBIfam" id="NF003917">
    <property type="entry name" value="PRK05443.1-1"/>
    <property type="match status" value="1"/>
</dbReference>
<comment type="PTM">
    <text evidence="6 7">An intermediate of this reaction is the autophosphorylated ppk in which a phosphate is covalently linked to a histidine residue through a N-P bond.</text>
</comment>
<evidence type="ECO:0000313" key="13">
    <source>
        <dbReference type="Proteomes" id="UP000607645"/>
    </source>
</evidence>
<dbReference type="InterPro" id="IPR041108">
    <property type="entry name" value="PP_kinase_C_1"/>
</dbReference>
<feature type="binding site" evidence="6">
    <location>
        <position position="471"/>
    </location>
    <ligand>
        <name>ATP</name>
        <dbReference type="ChEBI" id="CHEBI:30616"/>
    </ligand>
</feature>
<evidence type="ECO:0000256" key="6">
    <source>
        <dbReference type="HAMAP-Rule" id="MF_00347"/>
    </source>
</evidence>
<dbReference type="CDD" id="cd09169">
    <property type="entry name" value="PLDc_PPK1_C2_unchar"/>
    <property type="match status" value="1"/>
</dbReference>
<dbReference type="InterPro" id="IPR003414">
    <property type="entry name" value="PP_kinase"/>
</dbReference>
<feature type="binding site" evidence="6">
    <location>
        <position position="408"/>
    </location>
    <ligand>
        <name>Mg(2+)</name>
        <dbReference type="ChEBI" id="CHEBI:18420"/>
    </ligand>
</feature>
<sequence length="718" mass="80956">MPGQKSIDTRYTQERELSWLRFNERVMDEAWDESVPLFERLKFAAIFTSNLDEFFMIRVGSIYDMTLIKQTHVDSKSGMTPAEQLRAIFKAVAPLYKQRDKLFSQLEARLRSCNICSLSIGELDTKERKQVERHFRDYILPVLSPQVVDAHHPFPHLPSKSLNIALALRRDGQNYFGLVPVPKALSPFLTLEERGVRYVMTEQIVLHYADALFESYEVLGKCVVSVTRNADISPEDEDCEVGDDFRQHMKKVLRKRSRLAPVRLEVQGEAPESLTEYLRVRLALTGEQVFRTRAPISMGYVYALEGRLPAESAAALCYPPYTPRWPAGLVRGEKIIPQVLRRDLLLYYPFHSMDPFLQMVREAANDPDVLSIKITIYRLASKAKLIEYLAAAAENGKDVTVLMELRARFDEQNNIAWAERLEDAGCTVLYGFEGVKVHSKICLITRRERTHIQYITQIGTGNYNEKTAKLYTDFCLVTANPAIGVDAATFFQNMSTSNLDGEYRQLLVAPHSLKPRLTALIDGEIEKARQGRDAGIFMKVNSVTDRALIDKLAEASQAGVDVTLNVRGICCLRPGVPGLTDRIRVFSVVGRFLEHPRVYVFGRGKDAKVYIGSADLMTRNTERRVELACPVLDEGVRRQIGHYMELLTGDNVKARVMGSDGCCFPIPRKGDAPLDAQQAMMEEAVREEPGAAVPAGPPQSAGRGFSFAEVLARLRRKK</sequence>
<comment type="cofactor">
    <cofactor evidence="6">
        <name>Mg(2+)</name>
        <dbReference type="ChEBI" id="CHEBI:18420"/>
    </cofactor>
</comment>
<dbReference type="InterPro" id="IPR036832">
    <property type="entry name" value="PPK_N_dom_sf"/>
</dbReference>
<feature type="active site" description="Phosphohistidine intermediate" evidence="6">
    <location>
        <position position="438"/>
    </location>
</feature>
<dbReference type="Proteomes" id="UP000607645">
    <property type="component" value="Unassembled WGS sequence"/>
</dbReference>
<dbReference type="GO" id="GO:0008976">
    <property type="term" value="F:polyphosphate kinase activity"/>
    <property type="evidence" value="ECO:0007669"/>
    <property type="project" value="UniProtKB-UniRule"/>
</dbReference>
<dbReference type="GO" id="GO:0009358">
    <property type="term" value="C:polyphosphate kinase complex"/>
    <property type="evidence" value="ECO:0007669"/>
    <property type="project" value="InterPro"/>
</dbReference>
<evidence type="ECO:0000259" key="10">
    <source>
        <dbReference type="Pfam" id="PF13090"/>
    </source>
</evidence>
<feature type="binding site" evidence="6">
    <location>
        <position position="378"/>
    </location>
    <ligand>
        <name>Mg(2+)</name>
        <dbReference type="ChEBI" id="CHEBI:18420"/>
    </ligand>
</feature>
<organism evidence="12 13">
    <name type="scientific">Lawsonibacter faecis</name>
    <dbReference type="NCBI Taxonomy" id="2763052"/>
    <lineage>
        <taxon>Bacteria</taxon>
        <taxon>Bacillati</taxon>
        <taxon>Bacillota</taxon>
        <taxon>Clostridia</taxon>
        <taxon>Eubacteriales</taxon>
        <taxon>Oscillospiraceae</taxon>
        <taxon>Lawsonibacter</taxon>
    </lineage>
</organism>
<dbReference type="GO" id="GO:0006799">
    <property type="term" value="P:polyphosphate biosynthetic process"/>
    <property type="evidence" value="ECO:0007669"/>
    <property type="project" value="UniProtKB-UniRule"/>
</dbReference>
<evidence type="ECO:0000313" key="12">
    <source>
        <dbReference type="EMBL" id="MBC5735993.1"/>
    </source>
</evidence>
<dbReference type="GO" id="GO:0046872">
    <property type="term" value="F:metal ion binding"/>
    <property type="evidence" value="ECO:0007669"/>
    <property type="project" value="UniProtKB-KW"/>
</dbReference>
<dbReference type="Pfam" id="PF13089">
    <property type="entry name" value="PP_kinase_N"/>
    <property type="match status" value="1"/>
</dbReference>
<proteinExistence type="inferred from homology"/>
<reference evidence="12" key="1">
    <citation type="submission" date="2020-08" db="EMBL/GenBank/DDBJ databases">
        <title>Genome public.</title>
        <authorList>
            <person name="Liu C."/>
            <person name="Sun Q."/>
        </authorList>
    </citation>
    <scope>NUCLEOTIDE SEQUENCE</scope>
    <source>
        <strain evidence="12">NSJ-52</strain>
    </source>
</reference>
<dbReference type="SUPFAM" id="SSF143724">
    <property type="entry name" value="PHP14-like"/>
    <property type="match status" value="1"/>
</dbReference>
<keyword evidence="5 6" id="KW-0067">ATP-binding</keyword>
<dbReference type="Pfam" id="PF13090">
    <property type="entry name" value="PP_kinase_C"/>
    <property type="match status" value="1"/>
</dbReference>
<keyword evidence="4 6" id="KW-0418">Kinase</keyword>
<gene>
    <name evidence="12" type="primary">ppk1</name>
    <name evidence="6" type="synonym">ppk</name>
    <name evidence="12" type="ORF">H8S62_03055</name>
</gene>
<comment type="similarity">
    <text evidence="6 7">Belongs to the polyphosphate kinase 1 (PPK1) family.</text>
</comment>
<name>A0A8J6MG05_9FIRM</name>
<evidence type="ECO:0000259" key="8">
    <source>
        <dbReference type="Pfam" id="PF02503"/>
    </source>
</evidence>
<dbReference type="PANTHER" id="PTHR30218:SF0">
    <property type="entry name" value="POLYPHOSPHATE KINASE"/>
    <property type="match status" value="1"/>
</dbReference>
<keyword evidence="6" id="KW-0460">Magnesium</keyword>
<dbReference type="InterPro" id="IPR025200">
    <property type="entry name" value="PPK_C_dom2"/>
</dbReference>
<accession>A0A8J6MG05</accession>
<dbReference type="InterPro" id="IPR024953">
    <property type="entry name" value="PP_kinase_middle"/>
</dbReference>
<dbReference type="Gene3D" id="3.30.870.10">
    <property type="entry name" value="Endonuclease Chain A"/>
    <property type="match status" value="2"/>
</dbReference>
<evidence type="ECO:0000256" key="3">
    <source>
        <dbReference type="ARBA" id="ARBA00022741"/>
    </source>
</evidence>
<keyword evidence="2 6" id="KW-0808">Transferase</keyword>
<dbReference type="InterPro" id="IPR036830">
    <property type="entry name" value="PP_kinase_middle_dom_sf"/>
</dbReference>
<keyword evidence="1 6" id="KW-0597">Phosphoprotein</keyword>
<dbReference type="EMBL" id="JACOPQ010000002">
    <property type="protein sequence ID" value="MBC5735993.1"/>
    <property type="molecule type" value="Genomic_DNA"/>
</dbReference>
<keyword evidence="6" id="KW-0479">Metal-binding</keyword>
<dbReference type="SUPFAM" id="SSF56024">
    <property type="entry name" value="Phospholipase D/nuclease"/>
    <property type="match status" value="2"/>
</dbReference>
<feature type="domain" description="Polyphosphate kinase middle" evidence="8">
    <location>
        <begin position="127"/>
        <end position="302"/>
    </location>
</feature>
<dbReference type="Pfam" id="PF02503">
    <property type="entry name" value="PP_kinase"/>
    <property type="match status" value="1"/>
</dbReference>
<feature type="domain" description="Polyphosphate kinase N-terminal" evidence="9">
    <location>
        <begin position="14"/>
        <end position="116"/>
    </location>
</feature>
<keyword evidence="13" id="KW-1185">Reference proteome</keyword>
<dbReference type="PIRSF" id="PIRSF015589">
    <property type="entry name" value="PP_kinase"/>
    <property type="match status" value="1"/>
</dbReference>
<keyword evidence="3 6" id="KW-0547">Nucleotide-binding</keyword>
<comment type="catalytic activity">
    <reaction evidence="6 7">
        <text>[phosphate](n) + ATP = [phosphate](n+1) + ADP</text>
        <dbReference type="Rhea" id="RHEA:19573"/>
        <dbReference type="Rhea" id="RHEA-COMP:9859"/>
        <dbReference type="Rhea" id="RHEA-COMP:14280"/>
        <dbReference type="ChEBI" id="CHEBI:16838"/>
        <dbReference type="ChEBI" id="CHEBI:30616"/>
        <dbReference type="ChEBI" id="CHEBI:456216"/>
        <dbReference type="EC" id="2.7.4.1"/>
    </reaction>
</comment>
<dbReference type="PANTHER" id="PTHR30218">
    <property type="entry name" value="POLYPHOSPHATE KINASE"/>
    <property type="match status" value="1"/>
</dbReference>
<feature type="domain" description="Polyphosphate kinase C-terminal" evidence="10">
    <location>
        <begin position="506"/>
        <end position="677"/>
    </location>
</feature>
<dbReference type="CDD" id="cd09166">
    <property type="entry name" value="PLDc_PPK1_C1_unchar"/>
    <property type="match status" value="1"/>
</dbReference>
<feature type="binding site" evidence="6">
    <location>
        <position position="595"/>
    </location>
    <ligand>
        <name>ATP</name>
        <dbReference type="ChEBI" id="CHEBI:30616"/>
    </ligand>
</feature>
<evidence type="ECO:0000256" key="1">
    <source>
        <dbReference type="ARBA" id="ARBA00022553"/>
    </source>
</evidence>
<evidence type="ECO:0000256" key="5">
    <source>
        <dbReference type="ARBA" id="ARBA00022840"/>
    </source>
</evidence>
<feature type="binding site" evidence="6">
    <location>
        <position position="50"/>
    </location>
    <ligand>
        <name>ATP</name>
        <dbReference type="ChEBI" id="CHEBI:30616"/>
    </ligand>
</feature>
<dbReference type="EC" id="2.7.4.1" evidence="6 7"/>
<evidence type="ECO:0000256" key="4">
    <source>
        <dbReference type="ARBA" id="ARBA00022777"/>
    </source>
</evidence>
<dbReference type="GO" id="GO:0005524">
    <property type="term" value="F:ATP binding"/>
    <property type="evidence" value="ECO:0007669"/>
    <property type="project" value="UniProtKB-KW"/>
</dbReference>
<comment type="caution">
    <text evidence="12">The sequence shown here is derived from an EMBL/GenBank/DDBJ whole genome shotgun (WGS) entry which is preliminary data.</text>
</comment>
<dbReference type="AlphaFoldDB" id="A0A8J6MG05"/>
<protein>
    <recommendedName>
        <fullName evidence="6 7">Polyphosphate kinase</fullName>
        <ecNumber evidence="6 7">2.7.4.1</ecNumber>
    </recommendedName>
    <alternativeName>
        <fullName evidence="6">ATP-polyphosphate phosphotransferase</fullName>
    </alternativeName>
    <alternativeName>
        <fullName evidence="6">Polyphosphoric acid kinase</fullName>
    </alternativeName>
</protein>
<dbReference type="NCBIfam" id="TIGR03705">
    <property type="entry name" value="poly_P_kin"/>
    <property type="match status" value="1"/>
</dbReference>
<feature type="binding site" evidence="6">
    <location>
        <position position="567"/>
    </location>
    <ligand>
        <name>ATP</name>
        <dbReference type="ChEBI" id="CHEBI:30616"/>
    </ligand>
</feature>
<dbReference type="InterPro" id="IPR025198">
    <property type="entry name" value="PPK_N_dom"/>
</dbReference>
<dbReference type="SUPFAM" id="SSF140356">
    <property type="entry name" value="PPK N-terminal domain-like"/>
    <property type="match status" value="1"/>
</dbReference>
<dbReference type="RefSeq" id="WP_186918423.1">
    <property type="nucleotide sequence ID" value="NZ_JACOPQ010000002.1"/>
</dbReference>
<comment type="function">
    <text evidence="6 7">Catalyzes the reversible transfer of the terminal phosphate of ATP to form a long-chain polyphosphate (polyP).</text>
</comment>
<dbReference type="Gene3D" id="1.20.58.310">
    <property type="entry name" value="Polyphosphate kinase N-terminal domain"/>
    <property type="match status" value="1"/>
</dbReference>
<dbReference type="Pfam" id="PF17941">
    <property type="entry name" value="PP_kinase_C_1"/>
    <property type="match status" value="1"/>
</dbReference>